<evidence type="ECO:0000256" key="3">
    <source>
        <dbReference type="ARBA" id="ARBA00022618"/>
    </source>
</evidence>
<dbReference type="NCBIfam" id="TIGR03598">
    <property type="entry name" value="GTPase_YsxC"/>
    <property type="match status" value="1"/>
</dbReference>
<evidence type="ECO:0000256" key="9">
    <source>
        <dbReference type="ARBA" id="ARBA00023306"/>
    </source>
</evidence>
<organism evidence="11 12">
    <name type="scientific">Alkalibacterium thalassium</name>
    <dbReference type="NCBI Taxonomy" id="426701"/>
    <lineage>
        <taxon>Bacteria</taxon>
        <taxon>Bacillati</taxon>
        <taxon>Bacillota</taxon>
        <taxon>Bacilli</taxon>
        <taxon>Lactobacillales</taxon>
        <taxon>Carnobacteriaceae</taxon>
        <taxon>Alkalibacterium</taxon>
    </lineage>
</organism>
<dbReference type="PANTHER" id="PTHR11649">
    <property type="entry name" value="MSS1/TRME-RELATED GTP-BINDING PROTEIN"/>
    <property type="match status" value="1"/>
</dbReference>
<keyword evidence="5" id="KW-0547">Nucleotide-binding</keyword>
<evidence type="ECO:0000259" key="10">
    <source>
        <dbReference type="PROSITE" id="PS51706"/>
    </source>
</evidence>
<accession>A0A1G9GDN8</accession>
<proteinExistence type="inferred from homology"/>
<name>A0A1G9GDN8_9LACT</name>
<dbReference type="AlphaFoldDB" id="A0A1G9GDN8"/>
<dbReference type="GO" id="GO:0046872">
    <property type="term" value="F:metal ion binding"/>
    <property type="evidence" value="ECO:0007669"/>
    <property type="project" value="UniProtKB-KW"/>
</dbReference>
<evidence type="ECO:0000256" key="4">
    <source>
        <dbReference type="ARBA" id="ARBA00022723"/>
    </source>
</evidence>
<keyword evidence="8" id="KW-0717">Septation</keyword>
<dbReference type="InterPro" id="IPR030393">
    <property type="entry name" value="G_ENGB_dom"/>
</dbReference>
<dbReference type="InterPro" id="IPR027417">
    <property type="entry name" value="P-loop_NTPase"/>
</dbReference>
<evidence type="ECO:0000313" key="12">
    <source>
        <dbReference type="Proteomes" id="UP000199433"/>
    </source>
</evidence>
<dbReference type="InterPro" id="IPR019987">
    <property type="entry name" value="GTP-bd_ribosome_bio_YsxC"/>
</dbReference>
<feature type="domain" description="EngB-type G" evidence="10">
    <location>
        <begin position="46"/>
        <end position="219"/>
    </location>
</feature>
<dbReference type="STRING" id="426701.SAMN04488098_11091"/>
<dbReference type="PANTHER" id="PTHR11649:SF13">
    <property type="entry name" value="ENGB-TYPE G DOMAIN-CONTAINING PROTEIN"/>
    <property type="match status" value="1"/>
</dbReference>
<dbReference type="Proteomes" id="UP000199433">
    <property type="component" value="Unassembled WGS sequence"/>
</dbReference>
<comment type="similarity">
    <text evidence="2">Belongs to the TRAFAC class TrmE-Era-EngA-EngB-Septin-like GTPase superfamily. EngB GTPase family.</text>
</comment>
<dbReference type="FunFam" id="3.40.50.300:FF:000098">
    <property type="entry name" value="Probable GTP-binding protein EngB"/>
    <property type="match status" value="1"/>
</dbReference>
<keyword evidence="4" id="KW-0479">Metal-binding</keyword>
<dbReference type="GO" id="GO:0000917">
    <property type="term" value="P:division septum assembly"/>
    <property type="evidence" value="ECO:0007669"/>
    <property type="project" value="UniProtKB-KW"/>
</dbReference>
<dbReference type="HAMAP" id="MF_00321">
    <property type="entry name" value="GTPase_EngB"/>
    <property type="match status" value="1"/>
</dbReference>
<dbReference type="CDD" id="cd01876">
    <property type="entry name" value="YihA_EngB"/>
    <property type="match status" value="1"/>
</dbReference>
<dbReference type="PROSITE" id="PS51706">
    <property type="entry name" value="G_ENGB"/>
    <property type="match status" value="1"/>
</dbReference>
<gene>
    <name evidence="11" type="ORF">SAMN04488098_11091</name>
</gene>
<keyword evidence="6" id="KW-0460">Magnesium</keyword>
<evidence type="ECO:0000313" key="11">
    <source>
        <dbReference type="EMBL" id="SDK98722.1"/>
    </source>
</evidence>
<feature type="non-terminal residue" evidence="11">
    <location>
        <position position="1"/>
    </location>
</feature>
<keyword evidence="7" id="KW-0342">GTP-binding</keyword>
<evidence type="ECO:0000256" key="5">
    <source>
        <dbReference type="ARBA" id="ARBA00022741"/>
    </source>
</evidence>
<dbReference type="SUPFAM" id="SSF52540">
    <property type="entry name" value="P-loop containing nucleoside triphosphate hydrolases"/>
    <property type="match status" value="1"/>
</dbReference>
<reference evidence="12" key="1">
    <citation type="submission" date="2016-10" db="EMBL/GenBank/DDBJ databases">
        <authorList>
            <person name="Varghese N."/>
            <person name="Submissions S."/>
        </authorList>
    </citation>
    <scope>NUCLEOTIDE SEQUENCE [LARGE SCALE GENOMIC DNA]</scope>
    <source>
        <strain evidence="12">DSM 19181</strain>
    </source>
</reference>
<dbReference type="Gene3D" id="3.40.50.300">
    <property type="entry name" value="P-loop containing nucleotide triphosphate hydrolases"/>
    <property type="match status" value="1"/>
</dbReference>
<evidence type="ECO:0000256" key="8">
    <source>
        <dbReference type="ARBA" id="ARBA00023210"/>
    </source>
</evidence>
<keyword evidence="9" id="KW-0131">Cell cycle</keyword>
<dbReference type="EMBL" id="FNFK01000109">
    <property type="protein sequence ID" value="SDK98722.1"/>
    <property type="molecule type" value="Genomic_DNA"/>
</dbReference>
<comment type="cofactor">
    <cofactor evidence="1">
        <name>Mg(2+)</name>
        <dbReference type="ChEBI" id="CHEBI:18420"/>
    </cofactor>
</comment>
<keyword evidence="12" id="KW-1185">Reference proteome</keyword>
<evidence type="ECO:0000256" key="2">
    <source>
        <dbReference type="ARBA" id="ARBA00009638"/>
    </source>
</evidence>
<evidence type="ECO:0000256" key="6">
    <source>
        <dbReference type="ARBA" id="ARBA00022842"/>
    </source>
</evidence>
<dbReference type="Pfam" id="PF01926">
    <property type="entry name" value="MMR_HSR1"/>
    <property type="match status" value="1"/>
</dbReference>
<sequence length="222" mass="25524">IKTTRKNKKIGNYYYVTGGEKMNSDKIQHADITISAVSPSQYPDDGLTEIVLAGRSNVGKSTFINTMVNRKKLARTSGKPGKTRTLNFFNIENELFFVDVPGYGYAKVSNAEQNKWGRMMTDYFATREELALGILLVDFRHEPTDLDIQMYDLYKYYDIPVLIVATKADKIKKSKYNKHSSIIRKTLEIEPGDKLFTFSSMTREGRKEIWDEILTYVGDERE</sequence>
<keyword evidence="3" id="KW-0132">Cell division</keyword>
<dbReference type="InterPro" id="IPR006073">
    <property type="entry name" value="GTP-bd"/>
</dbReference>
<evidence type="ECO:0000256" key="7">
    <source>
        <dbReference type="ARBA" id="ARBA00023134"/>
    </source>
</evidence>
<evidence type="ECO:0000256" key="1">
    <source>
        <dbReference type="ARBA" id="ARBA00001946"/>
    </source>
</evidence>
<protein>
    <submittedName>
        <fullName evidence="11">GTP-binding protein</fullName>
    </submittedName>
</protein>
<dbReference type="GO" id="GO:0005829">
    <property type="term" value="C:cytosol"/>
    <property type="evidence" value="ECO:0007669"/>
    <property type="project" value="TreeGrafter"/>
</dbReference>
<dbReference type="GO" id="GO:0005525">
    <property type="term" value="F:GTP binding"/>
    <property type="evidence" value="ECO:0007669"/>
    <property type="project" value="UniProtKB-KW"/>
</dbReference>